<feature type="region of interest" description="Disordered" evidence="1">
    <location>
        <begin position="247"/>
        <end position="270"/>
    </location>
</feature>
<evidence type="ECO:0000256" key="1">
    <source>
        <dbReference type="SAM" id="MobiDB-lite"/>
    </source>
</evidence>
<reference evidence="2" key="1">
    <citation type="submission" date="2021-09" db="EMBL/GenBank/DDBJ databases">
        <title>A high-quality genome of the endoparasitic fungus Hirsutella rhossiliensis with a comparison of Hirsutella genomes reveals transposable elements contributing to genome size variation.</title>
        <authorList>
            <person name="Lin R."/>
            <person name="Jiao Y."/>
            <person name="Sun X."/>
            <person name="Ling J."/>
            <person name="Xie B."/>
            <person name="Cheng X."/>
        </authorList>
    </citation>
    <scope>NUCLEOTIDE SEQUENCE</scope>
    <source>
        <strain evidence="2">HR02</strain>
    </source>
</reference>
<dbReference type="OrthoDB" id="5366332at2759"/>
<keyword evidence="3" id="KW-1185">Reference proteome</keyword>
<evidence type="ECO:0000313" key="3">
    <source>
        <dbReference type="Proteomes" id="UP000824596"/>
    </source>
</evidence>
<name>A0A9P8MUI9_9HYPO</name>
<feature type="compositionally biased region" description="Basic residues" evidence="1">
    <location>
        <begin position="118"/>
        <end position="128"/>
    </location>
</feature>
<comment type="caution">
    <text evidence="2">The sequence shown here is derived from an EMBL/GenBank/DDBJ whole genome shotgun (WGS) entry which is preliminary data.</text>
</comment>
<gene>
    <name evidence="2" type="ORF">HRG_07573</name>
</gene>
<feature type="region of interest" description="Disordered" evidence="1">
    <location>
        <begin position="170"/>
        <end position="193"/>
    </location>
</feature>
<dbReference type="RefSeq" id="XP_044719008.1">
    <property type="nucleotide sequence ID" value="XM_044866044.1"/>
</dbReference>
<proteinExistence type="predicted"/>
<organism evidence="2 3">
    <name type="scientific">Hirsutella rhossiliensis</name>
    <dbReference type="NCBI Taxonomy" id="111463"/>
    <lineage>
        <taxon>Eukaryota</taxon>
        <taxon>Fungi</taxon>
        <taxon>Dikarya</taxon>
        <taxon>Ascomycota</taxon>
        <taxon>Pezizomycotina</taxon>
        <taxon>Sordariomycetes</taxon>
        <taxon>Hypocreomycetidae</taxon>
        <taxon>Hypocreales</taxon>
        <taxon>Ophiocordycipitaceae</taxon>
        <taxon>Hirsutella</taxon>
    </lineage>
</organism>
<accession>A0A9P8MUI9</accession>
<dbReference type="AlphaFoldDB" id="A0A9P8MUI9"/>
<evidence type="ECO:0000313" key="2">
    <source>
        <dbReference type="EMBL" id="KAH0961495.1"/>
    </source>
</evidence>
<protein>
    <submittedName>
        <fullName evidence="2">Uncharacterized protein</fullName>
    </submittedName>
</protein>
<feature type="region of interest" description="Disordered" evidence="1">
    <location>
        <begin position="1"/>
        <end position="152"/>
    </location>
</feature>
<feature type="compositionally biased region" description="Low complexity" evidence="1">
    <location>
        <begin position="34"/>
        <end position="46"/>
    </location>
</feature>
<dbReference type="GeneID" id="68356702"/>
<dbReference type="Proteomes" id="UP000824596">
    <property type="component" value="Unassembled WGS sequence"/>
</dbReference>
<dbReference type="EMBL" id="JAIZPD010000008">
    <property type="protein sequence ID" value="KAH0961495.1"/>
    <property type="molecule type" value="Genomic_DNA"/>
</dbReference>
<sequence>MDQSFRFAASADTTYHSFNDIELLEPPSVPSPPDSRGSSSSFSPASLADHHGGTPQQVTERGGKLPLMPTAAKMQRQDSGYESYGATPRPSVSQVRPPAPARPMSNTSSAGMGSPSRLRTRPSTRRSAKSFPQPSCPPSLLYHTPRPHASRPPSAAYFQFPSPDLLELTETSSTSHRHQEHAPATYQPPQTTHYWTSDRTRRLEYAAIDAAGRGVKGWVRRNLVPGCFGPRHVAFDDDTGSVRRYRLELEDDHDEKSPGPSPGRRRKGWQFWPLLRRSKTL</sequence>